<proteinExistence type="predicted"/>
<feature type="region of interest" description="Disordered" evidence="1">
    <location>
        <begin position="148"/>
        <end position="169"/>
    </location>
</feature>
<dbReference type="EMBL" id="VDEP01000269">
    <property type="protein sequence ID" value="KAA1117238.1"/>
    <property type="molecule type" value="Genomic_DNA"/>
</dbReference>
<dbReference type="EMBL" id="VDEP01000020">
    <property type="protein sequence ID" value="KAA1136843.1"/>
    <property type="molecule type" value="Genomic_DNA"/>
</dbReference>
<sequence length="290" mass="30296">MGAADRSAAPRRSPQPGGCRSICSPQTICSAWGLQIDLQPPDHILSLGAADRSAAPRRSAQPGGCRSFCSPQTICSAWGLQIDLQPPDHILSLGAADRSAAPRRSAQPGGCRSICSPQTICSTWGLQIDLQPFPLSAWGLQIDLQPPPPPLSLGAADRSAAPTTSSHPGGCRSICSPHHLFSSWGLQIDLQPPPPPLSLGAADRSAAPTTSSHPGGCRSICSPHAPHPPHLCRVESRDSTQGKYITYPASSRATRRQVSRGLVQPHGAVQVHMTGHAASKAGSIKGYTVV</sequence>
<evidence type="ECO:0000256" key="1">
    <source>
        <dbReference type="SAM" id="MobiDB-lite"/>
    </source>
</evidence>
<evidence type="ECO:0000313" key="3">
    <source>
        <dbReference type="EMBL" id="KAA1136843.1"/>
    </source>
</evidence>
<evidence type="ECO:0000313" key="2">
    <source>
        <dbReference type="EMBL" id="KAA1117238.1"/>
    </source>
</evidence>
<dbReference type="AlphaFoldDB" id="A0A5B0QVB7"/>
<gene>
    <name evidence="2" type="ORF">PGTUg99_000604</name>
    <name evidence="3" type="ORF">PGTUg99_005626</name>
</gene>
<dbReference type="Proteomes" id="UP000325313">
    <property type="component" value="Unassembled WGS sequence"/>
</dbReference>
<accession>A0A5B0QVB7</accession>
<evidence type="ECO:0000313" key="4">
    <source>
        <dbReference type="Proteomes" id="UP000325313"/>
    </source>
</evidence>
<name>A0A5B0QVB7_PUCGR</name>
<organism evidence="2 4">
    <name type="scientific">Puccinia graminis f. sp. tritici</name>
    <dbReference type="NCBI Taxonomy" id="56615"/>
    <lineage>
        <taxon>Eukaryota</taxon>
        <taxon>Fungi</taxon>
        <taxon>Dikarya</taxon>
        <taxon>Basidiomycota</taxon>
        <taxon>Pucciniomycotina</taxon>
        <taxon>Pucciniomycetes</taxon>
        <taxon>Pucciniales</taxon>
        <taxon>Pucciniaceae</taxon>
        <taxon>Puccinia</taxon>
    </lineage>
</organism>
<feature type="region of interest" description="Disordered" evidence="1">
    <location>
        <begin position="192"/>
        <end position="222"/>
    </location>
</feature>
<comment type="caution">
    <text evidence="2">The sequence shown here is derived from an EMBL/GenBank/DDBJ whole genome shotgun (WGS) entry which is preliminary data.</text>
</comment>
<protein>
    <submittedName>
        <fullName evidence="2">Uncharacterized protein</fullName>
    </submittedName>
</protein>
<reference evidence="2 4" key="1">
    <citation type="submission" date="2019-05" db="EMBL/GenBank/DDBJ databases">
        <title>Emergence of the Ug99 lineage of the wheat stem rust pathogen through somatic hybridization.</title>
        <authorList>
            <person name="Li F."/>
            <person name="Upadhyaya N.M."/>
            <person name="Sperschneider J."/>
            <person name="Matny O."/>
            <person name="Nguyen-Phuc H."/>
            <person name="Mago R."/>
            <person name="Raley C."/>
            <person name="Miller M.E."/>
            <person name="Silverstein K.A.T."/>
            <person name="Henningsen E."/>
            <person name="Hirsch C.D."/>
            <person name="Visser B."/>
            <person name="Pretorius Z.A."/>
            <person name="Steffenson B.J."/>
            <person name="Schwessinger B."/>
            <person name="Dodds P.N."/>
            <person name="Figueroa M."/>
        </authorList>
    </citation>
    <scope>NUCLEOTIDE SEQUENCE [LARGE SCALE GENOMIC DNA]</scope>
    <source>
        <strain evidence="2 4">Ug99</strain>
    </source>
</reference>